<feature type="compositionally biased region" description="Basic and acidic residues" evidence="1">
    <location>
        <begin position="157"/>
        <end position="166"/>
    </location>
</feature>
<dbReference type="Proteomes" id="UP000772434">
    <property type="component" value="Unassembled WGS sequence"/>
</dbReference>
<feature type="compositionally biased region" description="Low complexity" evidence="1">
    <location>
        <begin position="146"/>
        <end position="155"/>
    </location>
</feature>
<gene>
    <name evidence="2" type="ORF">BDP27DRAFT_848315</name>
</gene>
<reference evidence="2" key="1">
    <citation type="submission" date="2020-11" db="EMBL/GenBank/DDBJ databases">
        <authorList>
            <consortium name="DOE Joint Genome Institute"/>
            <person name="Ahrendt S."/>
            <person name="Riley R."/>
            <person name="Andreopoulos W."/>
            <person name="Labutti K."/>
            <person name="Pangilinan J."/>
            <person name="Ruiz-Duenas F.J."/>
            <person name="Barrasa J.M."/>
            <person name="Sanchez-Garcia M."/>
            <person name="Camarero S."/>
            <person name="Miyauchi S."/>
            <person name="Serrano A."/>
            <person name="Linde D."/>
            <person name="Babiker R."/>
            <person name="Drula E."/>
            <person name="Ayuso-Fernandez I."/>
            <person name="Pacheco R."/>
            <person name="Padilla G."/>
            <person name="Ferreira P."/>
            <person name="Barriuso J."/>
            <person name="Kellner H."/>
            <person name="Castanera R."/>
            <person name="Alfaro M."/>
            <person name="Ramirez L."/>
            <person name="Pisabarro A.G."/>
            <person name="Kuo A."/>
            <person name="Tritt A."/>
            <person name="Lipzen A."/>
            <person name="He G."/>
            <person name="Yan M."/>
            <person name="Ng V."/>
            <person name="Cullen D."/>
            <person name="Martin F."/>
            <person name="Rosso M.-N."/>
            <person name="Henrissat B."/>
            <person name="Hibbett D."/>
            <person name="Martinez A.T."/>
            <person name="Grigoriev I.V."/>
        </authorList>
    </citation>
    <scope>NUCLEOTIDE SEQUENCE</scope>
    <source>
        <strain evidence="2">AH 40177</strain>
    </source>
</reference>
<protein>
    <submittedName>
        <fullName evidence="2">Uncharacterized protein</fullName>
    </submittedName>
</protein>
<dbReference type="EMBL" id="JADNRY010000065">
    <property type="protein sequence ID" value="KAF9068069.1"/>
    <property type="molecule type" value="Genomic_DNA"/>
</dbReference>
<feature type="region of interest" description="Disordered" evidence="1">
    <location>
        <begin position="24"/>
        <end position="254"/>
    </location>
</feature>
<dbReference type="AlphaFoldDB" id="A0A9P5PLK6"/>
<evidence type="ECO:0000313" key="3">
    <source>
        <dbReference type="Proteomes" id="UP000772434"/>
    </source>
</evidence>
<name>A0A9P5PLK6_9AGAR</name>
<proteinExistence type="predicted"/>
<evidence type="ECO:0000256" key="1">
    <source>
        <dbReference type="SAM" id="MobiDB-lite"/>
    </source>
</evidence>
<feature type="compositionally biased region" description="Low complexity" evidence="1">
    <location>
        <begin position="200"/>
        <end position="209"/>
    </location>
</feature>
<organism evidence="2 3">
    <name type="scientific">Rhodocollybia butyracea</name>
    <dbReference type="NCBI Taxonomy" id="206335"/>
    <lineage>
        <taxon>Eukaryota</taxon>
        <taxon>Fungi</taxon>
        <taxon>Dikarya</taxon>
        <taxon>Basidiomycota</taxon>
        <taxon>Agaricomycotina</taxon>
        <taxon>Agaricomycetes</taxon>
        <taxon>Agaricomycetidae</taxon>
        <taxon>Agaricales</taxon>
        <taxon>Marasmiineae</taxon>
        <taxon>Omphalotaceae</taxon>
        <taxon>Rhodocollybia</taxon>
    </lineage>
</organism>
<accession>A0A9P5PLK6</accession>
<keyword evidence="3" id="KW-1185">Reference proteome</keyword>
<comment type="caution">
    <text evidence="2">The sequence shown here is derived from an EMBL/GenBank/DDBJ whole genome shotgun (WGS) entry which is preliminary data.</text>
</comment>
<feature type="compositionally biased region" description="Basic residues" evidence="1">
    <location>
        <begin position="212"/>
        <end position="221"/>
    </location>
</feature>
<dbReference type="OrthoDB" id="3269550at2759"/>
<feature type="compositionally biased region" description="Polar residues" evidence="1">
    <location>
        <begin position="179"/>
        <end position="192"/>
    </location>
</feature>
<evidence type="ECO:0000313" key="2">
    <source>
        <dbReference type="EMBL" id="KAF9068069.1"/>
    </source>
</evidence>
<sequence length="303" mass="34082">MATSLNYIQTKRYRNRLSLFLQPRKSSQPGISSDSYFATTPTESDWTESCSPTISLFGSNPPTRMDSDRESIPPTTNELDTKEKARLLRKTRKLSRMFGEVPDVPQRTQSTRSRDRTPSHRRSASTHTTDSELSAIKRVPRKIPSHSDLVSSSDSGNRFDDLDRHIIPPVPSLNRDGKQSSPRNVLQTSKSLSEAELAGSTSSPTSTSSGARKQRPAKLRRFWGDSGTGVKERKSYDSSLVTASDSEAGDLHRSRSLTPDAVDFHRQYVQALGRRRQIPEDIQEVFYSLSFIKLTRLIFFQVS</sequence>
<feature type="compositionally biased region" description="Polar residues" evidence="1">
    <location>
        <begin position="24"/>
        <end position="62"/>
    </location>
</feature>